<organism evidence="2 3">
    <name type="scientific">Portunus trituberculatus</name>
    <name type="common">Swimming crab</name>
    <name type="synonym">Neptunus trituberculatus</name>
    <dbReference type="NCBI Taxonomy" id="210409"/>
    <lineage>
        <taxon>Eukaryota</taxon>
        <taxon>Metazoa</taxon>
        <taxon>Ecdysozoa</taxon>
        <taxon>Arthropoda</taxon>
        <taxon>Crustacea</taxon>
        <taxon>Multicrustacea</taxon>
        <taxon>Malacostraca</taxon>
        <taxon>Eumalacostraca</taxon>
        <taxon>Eucarida</taxon>
        <taxon>Decapoda</taxon>
        <taxon>Pleocyemata</taxon>
        <taxon>Brachyura</taxon>
        <taxon>Eubrachyura</taxon>
        <taxon>Portunoidea</taxon>
        <taxon>Portunidae</taxon>
        <taxon>Portuninae</taxon>
        <taxon>Portunus</taxon>
    </lineage>
</organism>
<sequence length="102" mass="11961">MNIQFRTINTVAWFLHRMNVLNVEVKNYYVLSNLCNTLQSLPRYRESRFPQRLVEAPGDDQLDDAPAPPPRQCDHNEPHHTAIYQLFGLMALHWNTALIIME</sequence>
<accession>A0A5B7CXI0</accession>
<evidence type="ECO:0000256" key="1">
    <source>
        <dbReference type="SAM" id="MobiDB-lite"/>
    </source>
</evidence>
<feature type="region of interest" description="Disordered" evidence="1">
    <location>
        <begin position="55"/>
        <end position="77"/>
    </location>
</feature>
<keyword evidence="3" id="KW-1185">Reference proteome</keyword>
<evidence type="ECO:0000313" key="2">
    <source>
        <dbReference type="EMBL" id="MPC14527.1"/>
    </source>
</evidence>
<comment type="caution">
    <text evidence="2">The sequence shown here is derived from an EMBL/GenBank/DDBJ whole genome shotgun (WGS) entry which is preliminary data.</text>
</comment>
<proteinExistence type="predicted"/>
<dbReference type="AlphaFoldDB" id="A0A5B7CXI0"/>
<evidence type="ECO:0000313" key="3">
    <source>
        <dbReference type="Proteomes" id="UP000324222"/>
    </source>
</evidence>
<name>A0A5B7CXI0_PORTR</name>
<reference evidence="2 3" key="1">
    <citation type="submission" date="2019-05" db="EMBL/GenBank/DDBJ databases">
        <title>Another draft genome of Portunus trituberculatus and its Hox gene families provides insights of decapod evolution.</title>
        <authorList>
            <person name="Jeong J.-H."/>
            <person name="Song I."/>
            <person name="Kim S."/>
            <person name="Choi T."/>
            <person name="Kim D."/>
            <person name="Ryu S."/>
            <person name="Kim W."/>
        </authorList>
    </citation>
    <scope>NUCLEOTIDE SEQUENCE [LARGE SCALE GENOMIC DNA]</scope>
    <source>
        <tissue evidence="2">Muscle</tissue>
    </source>
</reference>
<gene>
    <name evidence="2" type="ORF">E2C01_007295</name>
</gene>
<dbReference type="EMBL" id="VSRR010000358">
    <property type="protein sequence ID" value="MPC14527.1"/>
    <property type="molecule type" value="Genomic_DNA"/>
</dbReference>
<dbReference type="Proteomes" id="UP000324222">
    <property type="component" value="Unassembled WGS sequence"/>
</dbReference>
<protein>
    <submittedName>
        <fullName evidence="2">Uncharacterized protein</fullName>
    </submittedName>
</protein>